<evidence type="ECO:0000256" key="1">
    <source>
        <dbReference type="ARBA" id="ARBA00009477"/>
    </source>
</evidence>
<reference evidence="5 6" key="1">
    <citation type="submission" date="2019-08" db="EMBL/GenBank/DDBJ databases">
        <authorList>
            <person name="Guy L."/>
        </authorList>
    </citation>
    <scope>NUCLEOTIDE SEQUENCE [LARGE SCALE GENOMIC DNA]</scope>
    <source>
        <strain evidence="5 6">SGT-108</strain>
    </source>
</reference>
<accession>A0A5E4PH22</accession>
<dbReference type="Gene3D" id="2.40.420.20">
    <property type="match status" value="1"/>
</dbReference>
<feature type="domain" description="YknX-like C-terminal permuted SH3-like" evidence="4">
    <location>
        <begin position="274"/>
        <end position="340"/>
    </location>
</feature>
<proteinExistence type="inferred from homology"/>
<organism evidence="5 6">
    <name type="scientific">Aquicella siphonis</name>
    <dbReference type="NCBI Taxonomy" id="254247"/>
    <lineage>
        <taxon>Bacteria</taxon>
        <taxon>Pseudomonadati</taxon>
        <taxon>Pseudomonadota</taxon>
        <taxon>Gammaproteobacteria</taxon>
        <taxon>Legionellales</taxon>
        <taxon>Coxiellaceae</taxon>
        <taxon>Aquicella</taxon>
    </lineage>
</organism>
<dbReference type="RefSeq" id="WP_148339162.1">
    <property type="nucleotide sequence ID" value="NZ_LR699119.1"/>
</dbReference>
<dbReference type="KEGG" id="asip:AQUSIP_11960"/>
<dbReference type="InterPro" id="IPR058625">
    <property type="entry name" value="MdtA-like_BSH"/>
</dbReference>
<dbReference type="EMBL" id="LR699119">
    <property type="protein sequence ID" value="VVC75895.1"/>
    <property type="molecule type" value="Genomic_DNA"/>
</dbReference>
<dbReference type="InterPro" id="IPR058637">
    <property type="entry name" value="YknX-like_C"/>
</dbReference>
<dbReference type="Pfam" id="PF25917">
    <property type="entry name" value="BSH_RND"/>
    <property type="match status" value="1"/>
</dbReference>
<dbReference type="OrthoDB" id="9806939at2"/>
<comment type="similarity">
    <text evidence="1">Belongs to the membrane fusion protein (MFP) (TC 8.A.1) family.</text>
</comment>
<evidence type="ECO:0000259" key="4">
    <source>
        <dbReference type="Pfam" id="PF25989"/>
    </source>
</evidence>
<dbReference type="PANTHER" id="PTHR30469">
    <property type="entry name" value="MULTIDRUG RESISTANCE PROTEIN MDTA"/>
    <property type="match status" value="1"/>
</dbReference>
<dbReference type="AlphaFoldDB" id="A0A5E4PH22"/>
<feature type="domain" description="CusB-like beta-barrel" evidence="3">
    <location>
        <begin position="194"/>
        <end position="265"/>
    </location>
</feature>
<dbReference type="Pfam" id="PF25954">
    <property type="entry name" value="Beta-barrel_RND_2"/>
    <property type="match status" value="1"/>
</dbReference>
<dbReference type="InterPro" id="IPR006143">
    <property type="entry name" value="RND_pump_MFP"/>
</dbReference>
<dbReference type="FunFam" id="2.40.30.170:FF:000010">
    <property type="entry name" value="Efflux RND transporter periplasmic adaptor subunit"/>
    <property type="match status" value="1"/>
</dbReference>
<dbReference type="InterPro" id="IPR058792">
    <property type="entry name" value="Beta-barrel_RND_2"/>
</dbReference>
<dbReference type="PANTHER" id="PTHR30469:SF11">
    <property type="entry name" value="BLL4320 PROTEIN"/>
    <property type="match status" value="1"/>
</dbReference>
<dbReference type="Pfam" id="PF25989">
    <property type="entry name" value="YknX_C"/>
    <property type="match status" value="1"/>
</dbReference>
<evidence type="ECO:0000313" key="6">
    <source>
        <dbReference type="Proteomes" id="UP000324194"/>
    </source>
</evidence>
<dbReference type="Gene3D" id="1.10.287.470">
    <property type="entry name" value="Helix hairpin bin"/>
    <property type="match status" value="1"/>
</dbReference>
<keyword evidence="6" id="KW-1185">Reference proteome</keyword>
<evidence type="ECO:0000259" key="3">
    <source>
        <dbReference type="Pfam" id="PF25954"/>
    </source>
</evidence>
<dbReference type="Proteomes" id="UP000324194">
    <property type="component" value="Chromosome 1"/>
</dbReference>
<dbReference type="Gene3D" id="2.40.50.100">
    <property type="match status" value="1"/>
</dbReference>
<evidence type="ECO:0000259" key="2">
    <source>
        <dbReference type="Pfam" id="PF25917"/>
    </source>
</evidence>
<protein>
    <submittedName>
        <fullName evidence="5">Multidrug export protein AcrE</fullName>
    </submittedName>
</protein>
<dbReference type="NCBIfam" id="TIGR01730">
    <property type="entry name" value="RND_mfp"/>
    <property type="match status" value="1"/>
</dbReference>
<evidence type="ECO:0000313" key="5">
    <source>
        <dbReference type="EMBL" id="VVC75895.1"/>
    </source>
</evidence>
<name>A0A5E4PH22_9COXI</name>
<dbReference type="GO" id="GO:0015562">
    <property type="term" value="F:efflux transmembrane transporter activity"/>
    <property type="evidence" value="ECO:0007669"/>
    <property type="project" value="TreeGrafter"/>
</dbReference>
<sequence>MKKKLVITLFIILSAGIWVFFKYRSPSEEAAPGQVWVQTAVVKTSTLPLEAHAIGTLVARSVEITPELAGHVRNIYFQDGAFVSKDTPLIQLDDSVYKAKYESTKAQLAFSQNDFNRKTLLVKQGAVTRAAIDQADADLKEKTANAQENAVMVSKMRLNAPFDGVVGKSKVNLGDYVTTGQSIVTLTDTRHLRIEYSVPEKYLPSLKSGQEVKITTSTYPGKEFFGKVSFISPTINTENRSVFLYADVPNNTNELAPGMFVNVTHSLGTEEKVLMIPARSLVPILDGEQVYKVVNGKAYAATVLIGKRISDSVQVLQGLSPGDVVITDGQLKIKNGMPVQIKS</sequence>
<gene>
    <name evidence="5" type="primary">acrE</name>
    <name evidence="5" type="ORF">AQUSIP_11960</name>
</gene>
<feature type="domain" description="Multidrug resistance protein MdtA-like barrel-sandwich hybrid" evidence="2">
    <location>
        <begin position="60"/>
        <end position="187"/>
    </location>
</feature>
<dbReference type="GO" id="GO:1990281">
    <property type="term" value="C:efflux pump complex"/>
    <property type="evidence" value="ECO:0007669"/>
    <property type="project" value="TreeGrafter"/>
</dbReference>
<dbReference type="Gene3D" id="2.40.30.170">
    <property type="match status" value="1"/>
</dbReference>
<dbReference type="SUPFAM" id="SSF111369">
    <property type="entry name" value="HlyD-like secretion proteins"/>
    <property type="match status" value="1"/>
</dbReference>